<protein>
    <submittedName>
        <fullName evidence="2">Putative enzyme related to lactoylglutathione lyase</fullName>
    </submittedName>
</protein>
<dbReference type="PROSITE" id="PS51819">
    <property type="entry name" value="VOC"/>
    <property type="match status" value="1"/>
</dbReference>
<dbReference type="AlphaFoldDB" id="A0A366H8D7"/>
<dbReference type="SUPFAM" id="SSF54593">
    <property type="entry name" value="Glyoxalase/Bleomycin resistance protein/Dihydroxybiphenyl dioxygenase"/>
    <property type="match status" value="1"/>
</dbReference>
<dbReference type="EMBL" id="QNRR01000013">
    <property type="protein sequence ID" value="RBP37762.1"/>
    <property type="molecule type" value="Genomic_DNA"/>
</dbReference>
<accession>A0A366H8D7</accession>
<dbReference type="RefSeq" id="WP_170157445.1">
    <property type="nucleotide sequence ID" value="NZ_QNRR01000013.1"/>
</dbReference>
<dbReference type="Pfam" id="PF00903">
    <property type="entry name" value="Glyoxalase"/>
    <property type="match status" value="1"/>
</dbReference>
<dbReference type="InterPro" id="IPR029068">
    <property type="entry name" value="Glyas_Bleomycin-R_OHBP_Dase"/>
</dbReference>
<feature type="domain" description="VOC" evidence="1">
    <location>
        <begin position="1"/>
        <end position="110"/>
    </location>
</feature>
<comment type="caution">
    <text evidence="2">The sequence shown here is derived from an EMBL/GenBank/DDBJ whole genome shotgun (WGS) entry which is preliminary data.</text>
</comment>
<evidence type="ECO:0000259" key="1">
    <source>
        <dbReference type="PROSITE" id="PS51819"/>
    </source>
</evidence>
<dbReference type="InterPro" id="IPR004360">
    <property type="entry name" value="Glyas_Fos-R_dOase_dom"/>
</dbReference>
<dbReference type="GO" id="GO:0016829">
    <property type="term" value="F:lyase activity"/>
    <property type="evidence" value="ECO:0007669"/>
    <property type="project" value="UniProtKB-KW"/>
</dbReference>
<name>A0A366H8D7_9BACT</name>
<evidence type="ECO:0000313" key="3">
    <source>
        <dbReference type="Proteomes" id="UP000253426"/>
    </source>
</evidence>
<keyword evidence="2" id="KW-0456">Lyase</keyword>
<dbReference type="Proteomes" id="UP000253426">
    <property type="component" value="Unassembled WGS sequence"/>
</dbReference>
<dbReference type="Gene3D" id="3.10.180.10">
    <property type="entry name" value="2,3-Dihydroxybiphenyl 1,2-Dioxygenase, domain 1"/>
    <property type="match status" value="1"/>
</dbReference>
<gene>
    <name evidence="2" type="ORF">DES53_113145</name>
</gene>
<reference evidence="2 3" key="1">
    <citation type="submission" date="2018-06" db="EMBL/GenBank/DDBJ databases">
        <title>Genomic Encyclopedia of Type Strains, Phase IV (KMG-IV): sequencing the most valuable type-strain genomes for metagenomic binning, comparative biology and taxonomic classification.</title>
        <authorList>
            <person name="Goeker M."/>
        </authorList>
    </citation>
    <scope>NUCLEOTIDE SEQUENCE [LARGE SCALE GENOMIC DNA]</scope>
    <source>
        <strain evidence="2 3">DSM 25532</strain>
    </source>
</reference>
<sequence>MPSVPVAELPRAVAFYAENLGFEVEFQNGTTYAIVSRDGIQLGIGAPPISTVPAGHGRCYFKLSTGIDELYEGYRSRGVTIIHELRDESYGMREFMISDLDGNQINFGQPLP</sequence>
<organism evidence="2 3">
    <name type="scientific">Roseimicrobium gellanilyticum</name>
    <dbReference type="NCBI Taxonomy" id="748857"/>
    <lineage>
        <taxon>Bacteria</taxon>
        <taxon>Pseudomonadati</taxon>
        <taxon>Verrucomicrobiota</taxon>
        <taxon>Verrucomicrobiia</taxon>
        <taxon>Verrucomicrobiales</taxon>
        <taxon>Verrucomicrobiaceae</taxon>
        <taxon>Roseimicrobium</taxon>
    </lineage>
</organism>
<dbReference type="InterPro" id="IPR037523">
    <property type="entry name" value="VOC_core"/>
</dbReference>
<evidence type="ECO:0000313" key="2">
    <source>
        <dbReference type="EMBL" id="RBP37762.1"/>
    </source>
</evidence>
<proteinExistence type="predicted"/>
<keyword evidence="3" id="KW-1185">Reference proteome</keyword>